<sequence>MNVRIYMHSNPGLSIRLIDARECAGTPALANGATVAQAGSGNVRHAPGSAAPAGTHCRSALIRCTVMVRTRQAGGAWAPAPPVAAPRGRYRRGTLVADASPRGA</sequence>
<dbReference type="AlphaFoldDB" id="A0A9Q7UUM5"/>
<proteinExistence type="predicted"/>
<dbReference type="Proteomes" id="UP000254259">
    <property type="component" value="Chromosome CBM2636"/>
</dbReference>
<gene>
    <name evidence="1" type="ORF">CBM2636_11046</name>
</gene>
<dbReference type="EMBL" id="LT984813">
    <property type="protein sequence ID" value="SPD64030.1"/>
    <property type="molecule type" value="Genomic_DNA"/>
</dbReference>
<reference evidence="1 2" key="1">
    <citation type="submission" date="2018-01" db="EMBL/GenBank/DDBJ databases">
        <authorList>
            <person name="Clerissi C."/>
        </authorList>
    </citation>
    <scope>NUCLEOTIDE SEQUENCE [LARGE SCALE GENOMIC DNA]</scope>
    <source>
        <strain evidence="1">Cupriavidus taiwanensis SWF 66322</strain>
    </source>
</reference>
<protein>
    <submittedName>
        <fullName evidence="1">Uncharacterized protein</fullName>
    </submittedName>
</protein>
<evidence type="ECO:0000313" key="1">
    <source>
        <dbReference type="EMBL" id="SPD64030.1"/>
    </source>
</evidence>
<evidence type="ECO:0000313" key="2">
    <source>
        <dbReference type="Proteomes" id="UP000254259"/>
    </source>
</evidence>
<name>A0A9Q7UUM5_9BURK</name>
<accession>A0A9Q7UUM5</accession>
<organism evidence="1 2">
    <name type="scientific">Cupriavidus taiwanensis</name>
    <dbReference type="NCBI Taxonomy" id="164546"/>
    <lineage>
        <taxon>Bacteria</taxon>
        <taxon>Pseudomonadati</taxon>
        <taxon>Pseudomonadota</taxon>
        <taxon>Betaproteobacteria</taxon>
        <taxon>Burkholderiales</taxon>
        <taxon>Burkholderiaceae</taxon>
        <taxon>Cupriavidus</taxon>
    </lineage>
</organism>